<dbReference type="Pfam" id="PF02518">
    <property type="entry name" value="HATPase_c"/>
    <property type="match status" value="1"/>
</dbReference>
<evidence type="ECO:0000256" key="4">
    <source>
        <dbReference type="ARBA" id="ARBA00022679"/>
    </source>
</evidence>
<dbReference type="InterPro" id="IPR035965">
    <property type="entry name" value="PAS-like_dom_sf"/>
</dbReference>
<evidence type="ECO:0000256" key="6">
    <source>
        <dbReference type="SAM" id="Phobius"/>
    </source>
</evidence>
<dbReference type="InterPro" id="IPR005467">
    <property type="entry name" value="His_kinase_dom"/>
</dbReference>
<keyword evidence="3" id="KW-0597">Phosphoprotein</keyword>
<name>A0A1F6BGS1_9BACT</name>
<dbReference type="Proteomes" id="UP000176186">
    <property type="component" value="Unassembled WGS sequence"/>
</dbReference>
<evidence type="ECO:0000256" key="2">
    <source>
        <dbReference type="ARBA" id="ARBA00012438"/>
    </source>
</evidence>
<dbReference type="SUPFAM" id="SSF55874">
    <property type="entry name" value="ATPase domain of HSP90 chaperone/DNA topoisomerase II/histidine kinase"/>
    <property type="match status" value="1"/>
</dbReference>
<keyword evidence="6" id="KW-0472">Membrane</keyword>
<dbReference type="InterPro" id="IPR003594">
    <property type="entry name" value="HATPase_dom"/>
</dbReference>
<evidence type="ECO:0000313" key="8">
    <source>
        <dbReference type="EMBL" id="OGG36013.1"/>
    </source>
</evidence>
<comment type="caution">
    <text evidence="8">The sequence shown here is derived from an EMBL/GenBank/DDBJ whole genome shotgun (WGS) entry which is preliminary data.</text>
</comment>
<gene>
    <name evidence="8" type="ORF">A2363_00830</name>
</gene>
<evidence type="ECO:0000256" key="3">
    <source>
        <dbReference type="ARBA" id="ARBA00022553"/>
    </source>
</evidence>
<dbReference type="Pfam" id="PF00512">
    <property type="entry name" value="HisKA"/>
    <property type="match status" value="1"/>
</dbReference>
<dbReference type="GO" id="GO:0009927">
    <property type="term" value="F:histidine phosphotransfer kinase activity"/>
    <property type="evidence" value="ECO:0007669"/>
    <property type="project" value="TreeGrafter"/>
</dbReference>
<evidence type="ECO:0000256" key="5">
    <source>
        <dbReference type="ARBA" id="ARBA00022777"/>
    </source>
</evidence>
<dbReference type="InterPro" id="IPR003661">
    <property type="entry name" value="HisK_dim/P_dom"/>
</dbReference>
<dbReference type="SUPFAM" id="SSF55785">
    <property type="entry name" value="PYP-like sensor domain (PAS domain)"/>
    <property type="match status" value="1"/>
</dbReference>
<dbReference type="PRINTS" id="PR00344">
    <property type="entry name" value="BCTRLSENSOR"/>
</dbReference>
<evidence type="ECO:0000256" key="1">
    <source>
        <dbReference type="ARBA" id="ARBA00000085"/>
    </source>
</evidence>
<dbReference type="EMBL" id="MFKE01000002">
    <property type="protein sequence ID" value="OGG36013.1"/>
    <property type="molecule type" value="Genomic_DNA"/>
</dbReference>
<feature type="domain" description="Histidine kinase" evidence="7">
    <location>
        <begin position="198"/>
        <end position="417"/>
    </location>
</feature>
<organism evidence="8 9">
    <name type="scientific">Candidatus Gottesmanbacteria bacterium RIFOXYB1_FULL_47_11</name>
    <dbReference type="NCBI Taxonomy" id="1798401"/>
    <lineage>
        <taxon>Bacteria</taxon>
        <taxon>Candidatus Gottesmaniibacteriota</taxon>
    </lineage>
</organism>
<dbReference type="InterPro" id="IPR036097">
    <property type="entry name" value="HisK_dim/P_sf"/>
</dbReference>
<comment type="catalytic activity">
    <reaction evidence="1">
        <text>ATP + protein L-histidine = ADP + protein N-phospho-L-histidine.</text>
        <dbReference type="EC" id="2.7.13.3"/>
    </reaction>
</comment>
<dbReference type="PANTHER" id="PTHR43047:SF72">
    <property type="entry name" value="OSMOSENSING HISTIDINE PROTEIN KINASE SLN1"/>
    <property type="match status" value="1"/>
</dbReference>
<keyword evidence="6" id="KW-0812">Transmembrane</keyword>
<dbReference type="InterPro" id="IPR036890">
    <property type="entry name" value="HATPase_C_sf"/>
</dbReference>
<dbReference type="AlphaFoldDB" id="A0A1F6BGS1"/>
<evidence type="ECO:0000259" key="7">
    <source>
        <dbReference type="PROSITE" id="PS50109"/>
    </source>
</evidence>
<accession>A0A1F6BGS1</accession>
<keyword evidence="5" id="KW-0418">Kinase</keyword>
<dbReference type="InterPro" id="IPR004358">
    <property type="entry name" value="Sig_transdc_His_kin-like_C"/>
</dbReference>
<dbReference type="STRING" id="1798401.A2363_00830"/>
<proteinExistence type="predicted"/>
<dbReference type="PROSITE" id="PS50109">
    <property type="entry name" value="HIS_KIN"/>
    <property type="match status" value="1"/>
</dbReference>
<dbReference type="SMART" id="SM00388">
    <property type="entry name" value="HisKA"/>
    <property type="match status" value="1"/>
</dbReference>
<feature type="transmembrane region" description="Helical" evidence="6">
    <location>
        <begin position="6"/>
        <end position="25"/>
    </location>
</feature>
<dbReference type="PANTHER" id="PTHR43047">
    <property type="entry name" value="TWO-COMPONENT HISTIDINE PROTEIN KINASE"/>
    <property type="match status" value="1"/>
</dbReference>
<dbReference type="GO" id="GO:0005886">
    <property type="term" value="C:plasma membrane"/>
    <property type="evidence" value="ECO:0007669"/>
    <property type="project" value="TreeGrafter"/>
</dbReference>
<keyword evidence="4" id="KW-0808">Transferase</keyword>
<protein>
    <recommendedName>
        <fullName evidence="2">histidine kinase</fullName>
        <ecNumber evidence="2">2.7.13.3</ecNumber>
    </recommendedName>
</protein>
<evidence type="ECO:0000313" key="9">
    <source>
        <dbReference type="Proteomes" id="UP000176186"/>
    </source>
</evidence>
<dbReference type="SMART" id="SM00387">
    <property type="entry name" value="HATPase_c"/>
    <property type="match status" value="1"/>
</dbReference>
<sequence>MPATLFYILSLFLLILIFSGVLLYLRHAQKKKQAEYESRISRLEQDLAATGARAQQQLEHLKTIEGTTEYEKYAGLALAQTDLAVVIIDKNGIVKFVNDRAEPLLDLAAAAGSSYKDVIHVRAAGGGDNFAPFEAAFAGHVAHLSDASELTGPHGTIPVIGTVVPLMEDSTVTAVVFIFEDSSKQVARVKEERAFFSAAAHELRTPLTVIRMTVSLLLEKFGSLPKEKIMEHLRRTDETAEKLVKLVNDFLNISRIDQGRLEIHTEKFDMVALTDEVIANLALLAKERSLYLNHEIAGTQRMVAGDRAKAAEILSNIIGNGLKYTVKGGLTIAHTTVGGTLSTTITDTGTGIPKESQSLLFKRFGQIGEARAQQSAKSTGLGLYISKKLALLMHGDVTLVKSEPGMGSTFMFTLPLG</sequence>
<dbReference type="SUPFAM" id="SSF47384">
    <property type="entry name" value="Homodimeric domain of signal transducing histidine kinase"/>
    <property type="match status" value="1"/>
</dbReference>
<dbReference type="Gene3D" id="1.10.287.130">
    <property type="match status" value="1"/>
</dbReference>
<reference evidence="8 9" key="1">
    <citation type="journal article" date="2016" name="Nat. Commun.">
        <title>Thousands of microbial genomes shed light on interconnected biogeochemical processes in an aquifer system.</title>
        <authorList>
            <person name="Anantharaman K."/>
            <person name="Brown C.T."/>
            <person name="Hug L.A."/>
            <person name="Sharon I."/>
            <person name="Castelle C.J."/>
            <person name="Probst A.J."/>
            <person name="Thomas B.C."/>
            <person name="Singh A."/>
            <person name="Wilkins M.J."/>
            <person name="Karaoz U."/>
            <person name="Brodie E.L."/>
            <person name="Williams K.H."/>
            <person name="Hubbard S.S."/>
            <person name="Banfield J.F."/>
        </authorList>
    </citation>
    <scope>NUCLEOTIDE SEQUENCE [LARGE SCALE GENOMIC DNA]</scope>
</reference>
<dbReference type="Gene3D" id="3.30.565.10">
    <property type="entry name" value="Histidine kinase-like ATPase, C-terminal domain"/>
    <property type="match status" value="1"/>
</dbReference>
<dbReference type="Gene3D" id="3.30.450.20">
    <property type="entry name" value="PAS domain"/>
    <property type="match status" value="1"/>
</dbReference>
<keyword evidence="6" id="KW-1133">Transmembrane helix</keyword>
<dbReference type="CDD" id="cd00082">
    <property type="entry name" value="HisKA"/>
    <property type="match status" value="1"/>
</dbReference>
<dbReference type="GO" id="GO:0000155">
    <property type="term" value="F:phosphorelay sensor kinase activity"/>
    <property type="evidence" value="ECO:0007669"/>
    <property type="project" value="InterPro"/>
</dbReference>
<dbReference type="EC" id="2.7.13.3" evidence="2"/>